<sequence>MWAVFVTVLSLISMSCSAPLDCEQLVRPLAQLDPLASVGRWALIAGSLKNPAAESALRKQDSIAIEINNSSYIQAIFQDDKCQYDTLDVSVEGNVLKLKGSYNFTLTFHHTSCSDCALFLLDVQAFNNTTSDFYLLSKRRQLEKTELEEFRTQVECLKMPPPVVMDPAKVLCPEQDTNLVRPLNQLDLHRLEGTWAMVAGSLTPALPQSASVKFFSNTSDSNISYTLSIRLHGKCRYTSFNITLEGSSFTFDGTDKSNLSASFVHTSCPDCMLMSTSYNSGQRRHLYLLSKRRQVEEAEVEEFRAQAKCLNLSPPGVMDPTEDLCPEQKTINMIWAVCAVTLVCLVSVGHSSSLACEELVRPLDQLDPRHLEGTWALVAGSLSQLPFLERFKQRDSASVKFFSNTSDSNISYTRSLRLEGKCRHSSYNITLEGSSFTFDGTDKSNLSANFVHTSCRDCMLMRLNVDSGVRLHFYLFSKRRQLEETEMEEFRTQVKCMNMPPPVVMDPTKDLCPEQKTSNIILAMSIVVLICLTSPGHSAPLACEDLIRPSNQLDLHHLEGRRAMVAGSLSHLPYFEGLRLRHSATAQFSAISNGTGIRFSRSRRLDNKCHYASYNISLESSSFTFDNGSVNTTFIHTSCRDCILLSFDVESGKRQHFYLFSSRRKLEQEEIEEFKAQVECFNLPPPVVMDPTKDICPEQASTPLSCENLIQPLDQLQFDSLKGGWSLVSASVADPAQLESLKQRDSARVLFANHSDSSMTLTRVYASDDNCQYTRSNITLEGSGFSISQFNVTVTVLRTSCPDCTVMRFNDKADKPVRLYLFSKRREVEPQVMEEFKALAECLKMSAPVDMDPTKKLCPEEIIFAVFCLLSVSRSTPLGCEKLVLPLESMVSHHLNGRWALVAGSLSNAPAMKALGQRDSITMYFSNSSDVSTFSYTQINRFGDECQHLAYNISVENSTFTFDGGNRFNLSGAFLQTSCSDCLVMKWIVRSKRRHSVELYLLSRRREIESREMKEFRDQLECHQLPEPVVMDSTKEHCEARTEEVSDQKAGRTK</sequence>
<keyword evidence="4" id="KW-0325">Glycoprotein</keyword>
<gene>
    <name evidence="6" type="ORF">MMEN_LOCUS13987</name>
</gene>
<evidence type="ECO:0000256" key="2">
    <source>
        <dbReference type="ARBA" id="ARBA00022525"/>
    </source>
</evidence>
<dbReference type="GO" id="GO:0005576">
    <property type="term" value="C:extracellular region"/>
    <property type="evidence" value="ECO:0007669"/>
    <property type="project" value="UniProtKB-SubCell"/>
</dbReference>
<dbReference type="OrthoDB" id="8928962at2759"/>
<organism evidence="6 7">
    <name type="scientific">Menidia menidia</name>
    <name type="common">Atlantic silverside</name>
    <dbReference type="NCBI Taxonomy" id="238744"/>
    <lineage>
        <taxon>Eukaryota</taxon>
        <taxon>Metazoa</taxon>
        <taxon>Chordata</taxon>
        <taxon>Craniata</taxon>
        <taxon>Vertebrata</taxon>
        <taxon>Euteleostomi</taxon>
        <taxon>Actinopterygii</taxon>
        <taxon>Neopterygii</taxon>
        <taxon>Teleostei</taxon>
        <taxon>Neoteleostei</taxon>
        <taxon>Acanthomorphata</taxon>
        <taxon>Ovalentaria</taxon>
        <taxon>Atherinomorphae</taxon>
        <taxon>Atheriniformes</taxon>
        <taxon>Atherinopsidae</taxon>
        <taxon>Menidiinae</taxon>
        <taxon>Menidia</taxon>
    </lineage>
</organism>
<proteinExistence type="predicted"/>
<accession>A0A8S4BEM8</accession>
<dbReference type="PANTHER" id="PTHR11967">
    <property type="entry name" value="ALPHA-1-ACID GLYCOPROTEIN"/>
    <property type="match status" value="1"/>
</dbReference>
<dbReference type="AlphaFoldDB" id="A0A8S4BEM8"/>
<comment type="subcellular location">
    <subcellularLocation>
        <location evidence="1">Secreted</location>
    </subcellularLocation>
</comment>
<feature type="signal peptide" evidence="5">
    <location>
        <begin position="1"/>
        <end position="17"/>
    </location>
</feature>
<dbReference type="Pfam" id="PF11032">
    <property type="entry name" value="ApoM"/>
    <property type="match status" value="1"/>
</dbReference>
<dbReference type="InterPro" id="IPR012674">
    <property type="entry name" value="Calycin"/>
</dbReference>
<name>A0A8S4BEM8_9TELE</name>
<dbReference type="PANTHER" id="PTHR11967:SF2">
    <property type="entry name" value="ALPHA-1-ACID GLYCOPROTEIN 1"/>
    <property type="match status" value="1"/>
</dbReference>
<evidence type="ECO:0000313" key="6">
    <source>
        <dbReference type="EMBL" id="CAG5941952.1"/>
    </source>
</evidence>
<feature type="chain" id="PRO_5035832809" evidence="5">
    <location>
        <begin position="18"/>
        <end position="1054"/>
    </location>
</feature>
<dbReference type="EMBL" id="CAJRST010016668">
    <property type="protein sequence ID" value="CAG5941952.1"/>
    <property type="molecule type" value="Genomic_DNA"/>
</dbReference>
<evidence type="ECO:0000256" key="1">
    <source>
        <dbReference type="ARBA" id="ARBA00004613"/>
    </source>
</evidence>
<evidence type="ECO:0000313" key="7">
    <source>
        <dbReference type="Proteomes" id="UP000677803"/>
    </source>
</evidence>
<comment type="caution">
    <text evidence="6">The sequence shown here is derived from an EMBL/GenBank/DDBJ whole genome shotgun (WGS) entry which is preliminary data.</text>
</comment>
<protein>
    <submittedName>
        <fullName evidence="6">(Atlantic silverside) hypothetical protein</fullName>
    </submittedName>
</protein>
<dbReference type="Gene3D" id="2.40.128.20">
    <property type="match status" value="6"/>
</dbReference>
<keyword evidence="3 5" id="KW-0732">Signal</keyword>
<dbReference type="InterPro" id="IPR022734">
    <property type="entry name" value="ApoM"/>
</dbReference>
<keyword evidence="7" id="KW-1185">Reference proteome</keyword>
<keyword evidence="2" id="KW-0964">Secreted</keyword>
<reference evidence="6" key="1">
    <citation type="submission" date="2021-05" db="EMBL/GenBank/DDBJ databases">
        <authorList>
            <person name="Tigano A."/>
        </authorList>
    </citation>
    <scope>NUCLEOTIDE SEQUENCE</scope>
</reference>
<evidence type="ECO:0000256" key="3">
    <source>
        <dbReference type="ARBA" id="ARBA00022729"/>
    </source>
</evidence>
<evidence type="ECO:0000256" key="5">
    <source>
        <dbReference type="SAM" id="SignalP"/>
    </source>
</evidence>
<dbReference type="SUPFAM" id="SSF50814">
    <property type="entry name" value="Lipocalins"/>
    <property type="match status" value="6"/>
</dbReference>
<evidence type="ECO:0000256" key="4">
    <source>
        <dbReference type="ARBA" id="ARBA00023180"/>
    </source>
</evidence>
<dbReference type="Proteomes" id="UP000677803">
    <property type="component" value="Unassembled WGS sequence"/>
</dbReference>